<dbReference type="PANTHER" id="PTHR43653">
    <property type="entry name" value="CYTOCHROME C ASSEMBLY PROTEIN-RELATED"/>
    <property type="match status" value="1"/>
</dbReference>
<dbReference type="PANTHER" id="PTHR43653:SF1">
    <property type="entry name" value="CYTOCHROME C-TYPE BIOGENESIS PROTEIN CCMF"/>
    <property type="match status" value="1"/>
</dbReference>
<sequence>MHLFAYFCLLAALFVSLLFGGLSLYMLWTGRTRYAHWTERGQLACFALVMASSVVLLRALVAKDFSLQYVWQYTDSYLPLFYTVTAFWAGQAGSMLFWALCIVTCGLFFAASKHYAKLQPNTRVWFWLFHYSVQAFFLYILSGPSNPFLEFAHAPVEGNGLNPLLQNPGMIFHPPLLFIGYAGFTVPCCLALASWVNKENVDWLPVGRLWTVFAWLFLTAGIILGAWWSYMELGWGGYWAWDPVENSSLIPWLAATAFLHTAIIQRRRGSLPRINVFFITLTFFLCIFATYVVRSGVIDSLHAFGRSELGEPLVFFMLGTLIAGVLVVLSHKDKNARPLDELLSRSGLLFLAAWFFLAIGLVIFLGTMWPLISSMWNPKPIGLEPAFYNRVCLPLFACISLFLVFCPWLGWKGGVVNRKAFYAVCGSIIPAAGLMWMRGIHHPVALLGAVSAVVGLFGIVVLFASRKDMLRNPHSWAAYGVHVGLLLMTLAVAFSGPYKIEREAVLHPGESMQIAEYTVKYEGMQERRTPGMDYVEARLTVTENGKKVGTMTPQRRAYRNNRNVFAEVSVIPGLGDELYSTLVGSSPDGQVSLRISVNPLVNWLWIGGVLMTLFPLLAFWRRKA</sequence>
<dbReference type="STRING" id="1121442.SAMN02745702_00570"/>
<keyword evidence="7" id="KW-1185">Reference proteome</keyword>
<evidence type="ECO:0000259" key="4">
    <source>
        <dbReference type="Pfam" id="PF01578"/>
    </source>
</evidence>
<gene>
    <name evidence="6" type="ORF">SAMN02745702_00570</name>
</gene>
<dbReference type="InterPro" id="IPR032523">
    <property type="entry name" value="CcmF_C"/>
</dbReference>
<keyword evidence="2" id="KW-0201">Cytochrome c-type biogenesis</keyword>
<dbReference type="GO" id="GO:0016020">
    <property type="term" value="C:membrane"/>
    <property type="evidence" value="ECO:0007669"/>
    <property type="project" value="InterPro"/>
</dbReference>
<dbReference type="Proteomes" id="UP000189733">
    <property type="component" value="Unassembled WGS sequence"/>
</dbReference>
<feature type="transmembrane region" description="Helical" evidence="3">
    <location>
        <begin position="124"/>
        <end position="141"/>
    </location>
</feature>
<feature type="transmembrane region" description="Helical" evidence="3">
    <location>
        <begin position="313"/>
        <end position="330"/>
    </location>
</feature>
<feature type="transmembrane region" description="Helical" evidence="3">
    <location>
        <begin position="420"/>
        <end position="438"/>
    </location>
</feature>
<keyword evidence="3" id="KW-0812">Transmembrane</keyword>
<keyword evidence="3" id="KW-0472">Membrane</keyword>
<feature type="domain" description="Cytochrome c-type biogenesis protein CcmF C-terminal" evidence="5">
    <location>
        <begin position="318"/>
        <end position="619"/>
    </location>
</feature>
<feature type="transmembrane region" description="Helical" evidence="3">
    <location>
        <begin position="248"/>
        <end position="264"/>
    </location>
</feature>
<accession>A0A1T4VL01</accession>
<dbReference type="PRINTS" id="PR01410">
    <property type="entry name" value="CCBIOGENESIS"/>
</dbReference>
<evidence type="ECO:0000256" key="1">
    <source>
        <dbReference type="ARBA" id="ARBA00009186"/>
    </source>
</evidence>
<comment type="similarity">
    <text evidence="1">Belongs to the CcmF/CycK/Ccl1/NrfE/CcsA family.</text>
</comment>
<feature type="transmembrane region" description="Helical" evidence="3">
    <location>
        <begin position="342"/>
        <end position="367"/>
    </location>
</feature>
<dbReference type="GO" id="GO:0020037">
    <property type="term" value="F:heme binding"/>
    <property type="evidence" value="ECO:0007669"/>
    <property type="project" value="InterPro"/>
</dbReference>
<evidence type="ECO:0000313" key="7">
    <source>
        <dbReference type="Proteomes" id="UP000189733"/>
    </source>
</evidence>
<dbReference type="InterPro" id="IPR003567">
    <property type="entry name" value="Cyt_c_biogenesis"/>
</dbReference>
<dbReference type="EMBL" id="FUYA01000001">
    <property type="protein sequence ID" value="SKA65548.1"/>
    <property type="molecule type" value="Genomic_DNA"/>
</dbReference>
<feature type="transmembrane region" description="Helical" evidence="3">
    <location>
        <begin position="40"/>
        <end position="61"/>
    </location>
</feature>
<dbReference type="RefSeq" id="WP_078683861.1">
    <property type="nucleotide sequence ID" value="NZ_FUYA01000001.1"/>
</dbReference>
<dbReference type="GO" id="GO:0017004">
    <property type="term" value="P:cytochrome complex assembly"/>
    <property type="evidence" value="ECO:0007669"/>
    <property type="project" value="UniProtKB-KW"/>
</dbReference>
<evidence type="ECO:0000313" key="6">
    <source>
        <dbReference type="EMBL" id="SKA65548.1"/>
    </source>
</evidence>
<feature type="transmembrane region" description="Helical" evidence="3">
    <location>
        <begin position="476"/>
        <end position="498"/>
    </location>
</feature>
<reference evidence="6 7" key="1">
    <citation type="submission" date="2017-02" db="EMBL/GenBank/DDBJ databases">
        <authorList>
            <person name="Peterson S.W."/>
        </authorList>
    </citation>
    <scope>NUCLEOTIDE SEQUENCE [LARGE SCALE GENOMIC DNA]</scope>
    <source>
        <strain evidence="6 7">DSM 18034</strain>
    </source>
</reference>
<feature type="transmembrane region" description="Helical" evidence="3">
    <location>
        <begin position="6"/>
        <end position="28"/>
    </location>
</feature>
<feature type="transmembrane region" description="Helical" evidence="3">
    <location>
        <begin position="276"/>
        <end position="293"/>
    </location>
</feature>
<dbReference type="AlphaFoldDB" id="A0A1T4VL01"/>
<feature type="domain" description="Cytochrome c assembly protein" evidence="4">
    <location>
        <begin position="88"/>
        <end position="295"/>
    </location>
</feature>
<organism evidence="6 7">
    <name type="scientific">Desulfobaculum bizertense DSM 18034</name>
    <dbReference type="NCBI Taxonomy" id="1121442"/>
    <lineage>
        <taxon>Bacteria</taxon>
        <taxon>Pseudomonadati</taxon>
        <taxon>Thermodesulfobacteriota</taxon>
        <taxon>Desulfovibrionia</taxon>
        <taxon>Desulfovibrionales</taxon>
        <taxon>Desulfovibrionaceae</taxon>
        <taxon>Desulfobaculum</taxon>
    </lineage>
</organism>
<feature type="transmembrane region" description="Helical" evidence="3">
    <location>
        <begin position="209"/>
        <end position="228"/>
    </location>
</feature>
<protein>
    <submittedName>
        <fullName evidence="6">Cytochrome c-type biogenesis protein CcmF</fullName>
    </submittedName>
</protein>
<feature type="transmembrane region" description="Helical" evidence="3">
    <location>
        <begin position="387"/>
        <end position="408"/>
    </location>
</feature>
<dbReference type="GO" id="GO:0015232">
    <property type="term" value="F:heme transmembrane transporter activity"/>
    <property type="evidence" value="ECO:0007669"/>
    <property type="project" value="InterPro"/>
</dbReference>
<keyword evidence="3" id="KW-1133">Transmembrane helix</keyword>
<proteinExistence type="inferred from homology"/>
<feature type="transmembrane region" description="Helical" evidence="3">
    <location>
        <begin position="81"/>
        <end position="112"/>
    </location>
</feature>
<dbReference type="OrthoDB" id="9761451at2"/>
<dbReference type="Pfam" id="PF16327">
    <property type="entry name" value="CcmF_C"/>
    <property type="match status" value="1"/>
</dbReference>
<evidence type="ECO:0000259" key="5">
    <source>
        <dbReference type="Pfam" id="PF16327"/>
    </source>
</evidence>
<feature type="transmembrane region" description="Helical" evidence="3">
    <location>
        <begin position="600"/>
        <end position="620"/>
    </location>
</feature>
<feature type="transmembrane region" description="Helical" evidence="3">
    <location>
        <begin position="444"/>
        <end position="464"/>
    </location>
</feature>
<dbReference type="InterPro" id="IPR002541">
    <property type="entry name" value="Cyt_c_assembly"/>
</dbReference>
<name>A0A1T4VL01_9BACT</name>
<evidence type="ECO:0000256" key="2">
    <source>
        <dbReference type="ARBA" id="ARBA00022748"/>
    </source>
</evidence>
<feature type="transmembrane region" description="Helical" evidence="3">
    <location>
        <begin position="176"/>
        <end position="197"/>
    </location>
</feature>
<dbReference type="Pfam" id="PF01578">
    <property type="entry name" value="Cytochrom_C_asm"/>
    <property type="match status" value="1"/>
</dbReference>
<evidence type="ECO:0000256" key="3">
    <source>
        <dbReference type="SAM" id="Phobius"/>
    </source>
</evidence>